<name>X1RTQ5_9ZZZZ</name>
<accession>X1RTQ5</accession>
<dbReference type="InterPro" id="IPR011010">
    <property type="entry name" value="DNA_brk_join_enz"/>
</dbReference>
<dbReference type="GO" id="GO:0003677">
    <property type="term" value="F:DNA binding"/>
    <property type="evidence" value="ECO:0007669"/>
    <property type="project" value="InterPro"/>
</dbReference>
<dbReference type="EMBL" id="BARW01002026">
    <property type="protein sequence ID" value="GAI66575.1"/>
    <property type="molecule type" value="Genomic_DNA"/>
</dbReference>
<sequence>DSTDAIRSLQEQLGHANIGTTMKYKKIAGKEQREWYDRLKEGTRDGKGIKNRVAPRIGYSE</sequence>
<reference evidence="1" key="1">
    <citation type="journal article" date="2014" name="Front. Microbiol.">
        <title>High frequency of phylogenetically diverse reductive dehalogenase-homologous genes in deep subseafloor sedimentary metagenomes.</title>
        <authorList>
            <person name="Kawai M."/>
            <person name="Futagami T."/>
            <person name="Toyoda A."/>
            <person name="Takaki Y."/>
            <person name="Nishi S."/>
            <person name="Hori S."/>
            <person name="Arai W."/>
            <person name="Tsubouchi T."/>
            <person name="Morono Y."/>
            <person name="Uchiyama I."/>
            <person name="Ito T."/>
            <person name="Fujiyama A."/>
            <person name="Inagaki F."/>
            <person name="Takami H."/>
        </authorList>
    </citation>
    <scope>NUCLEOTIDE SEQUENCE</scope>
    <source>
        <strain evidence="1">Expedition CK06-06</strain>
    </source>
</reference>
<protein>
    <submittedName>
        <fullName evidence="1">Uncharacterized protein</fullName>
    </submittedName>
</protein>
<dbReference type="AlphaFoldDB" id="X1RTQ5"/>
<feature type="non-terminal residue" evidence="1">
    <location>
        <position position="1"/>
    </location>
</feature>
<organism evidence="1">
    <name type="scientific">marine sediment metagenome</name>
    <dbReference type="NCBI Taxonomy" id="412755"/>
    <lineage>
        <taxon>unclassified sequences</taxon>
        <taxon>metagenomes</taxon>
        <taxon>ecological metagenomes</taxon>
    </lineage>
</organism>
<evidence type="ECO:0000313" key="1">
    <source>
        <dbReference type="EMBL" id="GAI66575.1"/>
    </source>
</evidence>
<comment type="caution">
    <text evidence="1">The sequence shown here is derived from an EMBL/GenBank/DDBJ whole genome shotgun (WGS) entry which is preliminary data.</text>
</comment>
<proteinExistence type="predicted"/>
<dbReference type="SUPFAM" id="SSF56349">
    <property type="entry name" value="DNA breaking-rejoining enzymes"/>
    <property type="match status" value="1"/>
</dbReference>
<gene>
    <name evidence="1" type="ORF">S12H4_05937</name>
</gene>